<evidence type="ECO:0000313" key="2">
    <source>
        <dbReference type="EMBL" id="CAH0395889.1"/>
    </source>
</evidence>
<feature type="transmembrane region" description="Helical" evidence="1">
    <location>
        <begin position="29"/>
        <end position="49"/>
    </location>
</feature>
<organism evidence="2 3">
    <name type="scientific">Bemisia tabaci</name>
    <name type="common">Sweetpotato whitefly</name>
    <name type="synonym">Aleurodes tabaci</name>
    <dbReference type="NCBI Taxonomy" id="7038"/>
    <lineage>
        <taxon>Eukaryota</taxon>
        <taxon>Metazoa</taxon>
        <taxon>Ecdysozoa</taxon>
        <taxon>Arthropoda</taxon>
        <taxon>Hexapoda</taxon>
        <taxon>Insecta</taxon>
        <taxon>Pterygota</taxon>
        <taxon>Neoptera</taxon>
        <taxon>Paraneoptera</taxon>
        <taxon>Hemiptera</taxon>
        <taxon>Sternorrhyncha</taxon>
        <taxon>Aleyrodoidea</taxon>
        <taxon>Aleyrodidae</taxon>
        <taxon>Aleyrodinae</taxon>
        <taxon>Bemisia</taxon>
    </lineage>
</organism>
<proteinExistence type="predicted"/>
<keyword evidence="1" id="KW-0472">Membrane</keyword>
<keyword evidence="1" id="KW-0812">Transmembrane</keyword>
<dbReference type="Proteomes" id="UP001152759">
    <property type="component" value="Chromosome 9"/>
</dbReference>
<reference evidence="2" key="1">
    <citation type="submission" date="2021-12" db="EMBL/GenBank/DDBJ databases">
        <authorList>
            <person name="King R."/>
        </authorList>
    </citation>
    <scope>NUCLEOTIDE SEQUENCE</scope>
</reference>
<gene>
    <name evidence="2" type="ORF">BEMITA_LOCUS14019</name>
</gene>
<protein>
    <submittedName>
        <fullName evidence="2">Uncharacterized protein</fullName>
    </submittedName>
</protein>
<keyword evidence="3" id="KW-1185">Reference proteome</keyword>
<dbReference type="EMBL" id="OU963870">
    <property type="protein sequence ID" value="CAH0395889.1"/>
    <property type="molecule type" value="Genomic_DNA"/>
</dbReference>
<sequence length="221" mass="25465">MSPGSSGVAKVKSEGLPPLLPLKLIKRNGLRWLNLVKYGVGIILIYILLRLRTFKISEHTHLQSLSDPAIVWEFLADFNNMKTLNPTIIDFEIISDGGPQNDWSYTVRYSEFLHNAPSIQNTITADFHVKKEENDLYTIASTHTTCFFHSVYCVRAWGHFEISKSRKTTAGVDILEEVTFECPPIFFWFCHQEASFQRQQIKENLINYYDKLSTRQLMQGS</sequence>
<keyword evidence="1" id="KW-1133">Transmembrane helix</keyword>
<dbReference type="SUPFAM" id="SSF55961">
    <property type="entry name" value="Bet v1-like"/>
    <property type="match status" value="1"/>
</dbReference>
<dbReference type="KEGG" id="btab:109040376"/>
<evidence type="ECO:0000313" key="3">
    <source>
        <dbReference type="Proteomes" id="UP001152759"/>
    </source>
</evidence>
<evidence type="ECO:0000256" key="1">
    <source>
        <dbReference type="SAM" id="Phobius"/>
    </source>
</evidence>
<dbReference type="AlphaFoldDB" id="A0A9P0AQD5"/>
<name>A0A9P0AQD5_BEMTA</name>
<accession>A0A9P0AQD5</accession>